<protein>
    <submittedName>
        <fullName evidence="2">Uncharacterized protein</fullName>
    </submittedName>
</protein>
<dbReference type="Proteomes" id="UP001050691">
    <property type="component" value="Unassembled WGS sequence"/>
</dbReference>
<dbReference type="Gene3D" id="3.30.70.660">
    <property type="entry name" value="Pseudouridine synthase I, catalytic domain, C-terminal subdomain"/>
    <property type="match status" value="1"/>
</dbReference>
<comment type="caution">
    <text evidence="2">The sequence shown here is derived from an EMBL/GenBank/DDBJ whole genome shotgun (WGS) entry which is preliminary data.</text>
</comment>
<dbReference type="GO" id="GO:0003723">
    <property type="term" value="F:RNA binding"/>
    <property type="evidence" value="ECO:0007669"/>
    <property type="project" value="InterPro"/>
</dbReference>
<dbReference type="InterPro" id="IPR020095">
    <property type="entry name" value="PsdUridine_synth_TruA_C"/>
</dbReference>
<gene>
    <name evidence="2" type="ORF">Clacol_005235</name>
</gene>
<dbReference type="AlphaFoldDB" id="A0AAV5ADC7"/>
<accession>A0AAV5ADC7</accession>
<dbReference type="GO" id="GO:0009982">
    <property type="term" value="F:pseudouridine synthase activity"/>
    <property type="evidence" value="ECO:0007669"/>
    <property type="project" value="InterPro"/>
</dbReference>
<organism evidence="2 3">
    <name type="scientific">Clathrus columnatus</name>
    <dbReference type="NCBI Taxonomy" id="1419009"/>
    <lineage>
        <taxon>Eukaryota</taxon>
        <taxon>Fungi</taxon>
        <taxon>Dikarya</taxon>
        <taxon>Basidiomycota</taxon>
        <taxon>Agaricomycotina</taxon>
        <taxon>Agaricomycetes</taxon>
        <taxon>Phallomycetidae</taxon>
        <taxon>Phallales</taxon>
        <taxon>Clathraceae</taxon>
        <taxon>Clathrus</taxon>
    </lineage>
</organism>
<evidence type="ECO:0000256" key="1">
    <source>
        <dbReference type="SAM" id="MobiDB-lite"/>
    </source>
</evidence>
<name>A0AAV5ADC7_9AGAM</name>
<sequence length="143" mass="16267">MVCVAVLACRTNTPSDIIDATYGPSKVVVPKAPALGLLLERPLFENYNKKVKEANEKLSSSDDPAYRPIINFDPYQDIIEQFKQDQIYSRMRAQESKEATPLTLDNIEDDEDKENVDTSKLAEMEGYKLYYCNCPHAVNFPKK</sequence>
<keyword evidence="3" id="KW-1185">Reference proteome</keyword>
<evidence type="ECO:0000313" key="3">
    <source>
        <dbReference type="Proteomes" id="UP001050691"/>
    </source>
</evidence>
<feature type="region of interest" description="Disordered" evidence="1">
    <location>
        <begin position="93"/>
        <end position="116"/>
    </location>
</feature>
<proteinExistence type="predicted"/>
<evidence type="ECO:0000313" key="2">
    <source>
        <dbReference type="EMBL" id="GJJ11006.1"/>
    </source>
</evidence>
<dbReference type="EMBL" id="BPWL01000006">
    <property type="protein sequence ID" value="GJJ11006.1"/>
    <property type="molecule type" value="Genomic_DNA"/>
</dbReference>
<reference evidence="2" key="1">
    <citation type="submission" date="2021-10" db="EMBL/GenBank/DDBJ databases">
        <title>De novo Genome Assembly of Clathrus columnatus (Basidiomycota, Fungi) Using Illumina and Nanopore Sequence Data.</title>
        <authorList>
            <person name="Ogiso-Tanaka E."/>
            <person name="Itagaki H."/>
            <person name="Hosoya T."/>
            <person name="Hosaka K."/>
        </authorList>
    </citation>
    <scope>NUCLEOTIDE SEQUENCE</scope>
    <source>
        <strain evidence="2">MO-923</strain>
    </source>
</reference>